<organism evidence="1 2">
    <name type="scientific">Dallia pectoralis</name>
    <name type="common">Alaska blackfish</name>
    <dbReference type="NCBI Taxonomy" id="75939"/>
    <lineage>
        <taxon>Eukaryota</taxon>
        <taxon>Metazoa</taxon>
        <taxon>Chordata</taxon>
        <taxon>Craniata</taxon>
        <taxon>Vertebrata</taxon>
        <taxon>Euteleostomi</taxon>
        <taxon>Actinopterygii</taxon>
        <taxon>Neopterygii</taxon>
        <taxon>Teleostei</taxon>
        <taxon>Protacanthopterygii</taxon>
        <taxon>Esociformes</taxon>
        <taxon>Umbridae</taxon>
        <taxon>Dallia</taxon>
    </lineage>
</organism>
<name>A0ACC2H3X5_DALPE</name>
<dbReference type="EMBL" id="CM055733">
    <property type="protein sequence ID" value="KAJ8010693.1"/>
    <property type="molecule type" value="Genomic_DNA"/>
</dbReference>
<evidence type="ECO:0000313" key="1">
    <source>
        <dbReference type="EMBL" id="KAJ8010693.1"/>
    </source>
</evidence>
<dbReference type="Proteomes" id="UP001157502">
    <property type="component" value="Chromosome 6"/>
</dbReference>
<protein>
    <submittedName>
        <fullName evidence="1">Uncharacterized protein</fullName>
    </submittedName>
</protein>
<reference evidence="1" key="1">
    <citation type="submission" date="2021-05" db="EMBL/GenBank/DDBJ databases">
        <authorList>
            <person name="Pan Q."/>
            <person name="Jouanno E."/>
            <person name="Zahm M."/>
            <person name="Klopp C."/>
            <person name="Cabau C."/>
            <person name="Louis A."/>
            <person name="Berthelot C."/>
            <person name="Parey E."/>
            <person name="Roest Crollius H."/>
            <person name="Montfort J."/>
            <person name="Robinson-Rechavi M."/>
            <person name="Bouchez O."/>
            <person name="Lampietro C."/>
            <person name="Lopez Roques C."/>
            <person name="Donnadieu C."/>
            <person name="Postlethwait J."/>
            <person name="Bobe J."/>
            <person name="Dillon D."/>
            <person name="Chandos A."/>
            <person name="von Hippel F."/>
            <person name="Guiguen Y."/>
        </authorList>
    </citation>
    <scope>NUCLEOTIDE SEQUENCE</scope>
    <source>
        <strain evidence="1">YG-Jan2019</strain>
    </source>
</reference>
<proteinExistence type="predicted"/>
<sequence length="445" mass="50117">MIGSCRKLKRNLRQAKLAMAAGRIRSTRRLRCWMVDQVNSGGYRGLIWDDDAKTMFRIPWKHAGKQDFRSEEDGAIFKAWAMFKGKLSDGDHADPASWKTRLRCALNKSPEFQEVNERSQLDISEPYKVYRLIPLSEQVLGTVTTKGRARARGRKRKSSGSDSEEEDVEVKQMKEEVSTSLPVTQSSQETEESVYGIQQEHVDQPLLIMKSDGTVNEIQLNVTIETNPPPGAQDSYHVFVKYLGREVLKCKVMGSDVRIAYQPQSPVPPTPVRGSFPRINLPEPPSTLTSSPGIGPQLQALSTLLPFMERGLMLTSTVAGVYAKRHCQGRIFWTGPHSATAGPHKMNRAQEPVKLFDKDVFRMELDQYRSCGGDQPRCDITLCFGEEFSDMEDPSSKLIITQIKLPWAEQLVKEAEYFRETMTLLRDCASQSGDVTINLVPIAYP</sequence>
<evidence type="ECO:0000313" key="2">
    <source>
        <dbReference type="Proteomes" id="UP001157502"/>
    </source>
</evidence>
<comment type="caution">
    <text evidence="1">The sequence shown here is derived from an EMBL/GenBank/DDBJ whole genome shotgun (WGS) entry which is preliminary data.</text>
</comment>
<keyword evidence="2" id="KW-1185">Reference proteome</keyword>
<gene>
    <name evidence="1" type="ORF">DPEC_G00077770</name>
</gene>
<accession>A0ACC2H3X5</accession>